<dbReference type="PANTHER" id="PTHR46401">
    <property type="entry name" value="GLYCOSYLTRANSFERASE WBBK-RELATED"/>
    <property type="match status" value="1"/>
</dbReference>
<dbReference type="Pfam" id="PF13439">
    <property type="entry name" value="Glyco_transf_4"/>
    <property type="match status" value="1"/>
</dbReference>
<dbReference type="CDD" id="cd03801">
    <property type="entry name" value="GT4_PimA-like"/>
    <property type="match status" value="1"/>
</dbReference>
<dbReference type="InterPro" id="IPR028098">
    <property type="entry name" value="Glyco_trans_4-like_N"/>
</dbReference>
<dbReference type="GO" id="GO:0016757">
    <property type="term" value="F:glycosyltransferase activity"/>
    <property type="evidence" value="ECO:0007669"/>
    <property type="project" value="TreeGrafter"/>
</dbReference>
<evidence type="ECO:0000313" key="4">
    <source>
        <dbReference type="Proteomes" id="UP000290932"/>
    </source>
</evidence>
<protein>
    <recommendedName>
        <fullName evidence="2">Glycosyltransferase subfamily 4-like N-terminal domain-containing protein</fullName>
    </recommendedName>
</protein>
<sequence length="281" mass="31892">MPWQFDVVSKIKPEHTPIILDQHDLQFELLCQNMCWDSYFGRKLINYALNIEQNALENADAVFVTSYENKEKLIKTKKCPNSKIHIIPNGVDIDSYTPTSNSDRTKYKKALGIHGKYVVLFTGSKHPPNIQAVNEIIKMAKNCKNKDILFLVGGSIGDLYTNQDNLQFTGYTEDISTLFKSADIAINPMKSGSGTNLKMLEYLAAGLPTITTKIGGRGLEIIENQTAIISEIDGFLDYIELIKSDRQLADNLCRHGREWVEENYDWRKIAEKQNKIIQSLI</sequence>
<keyword evidence="1" id="KW-0808">Transferase</keyword>
<dbReference type="EMBL" id="LHQS01000002">
    <property type="protein sequence ID" value="RXE55917.1"/>
    <property type="molecule type" value="Genomic_DNA"/>
</dbReference>
<dbReference type="PANTHER" id="PTHR46401:SF2">
    <property type="entry name" value="GLYCOSYLTRANSFERASE WBBK-RELATED"/>
    <property type="match status" value="1"/>
</dbReference>
<evidence type="ECO:0000259" key="2">
    <source>
        <dbReference type="Pfam" id="PF13439"/>
    </source>
</evidence>
<organism evidence="3 4">
    <name type="scientific">Methanoculleus taiwanensis</name>
    <dbReference type="NCBI Taxonomy" id="1550565"/>
    <lineage>
        <taxon>Archaea</taxon>
        <taxon>Methanobacteriati</taxon>
        <taxon>Methanobacteriota</taxon>
        <taxon>Stenosarchaea group</taxon>
        <taxon>Methanomicrobia</taxon>
        <taxon>Methanomicrobiales</taxon>
        <taxon>Methanomicrobiaceae</taxon>
        <taxon>Methanoculleus</taxon>
    </lineage>
</organism>
<evidence type="ECO:0000256" key="1">
    <source>
        <dbReference type="ARBA" id="ARBA00022679"/>
    </source>
</evidence>
<comment type="caution">
    <text evidence="3">The sequence shown here is derived from an EMBL/GenBank/DDBJ whole genome shotgun (WGS) entry which is preliminary data.</text>
</comment>
<feature type="domain" description="Glycosyltransferase subfamily 4-like N-terminal" evidence="2">
    <location>
        <begin position="40"/>
        <end position="94"/>
    </location>
</feature>
<dbReference type="AlphaFoldDB" id="A0A498H0K4"/>
<dbReference type="Pfam" id="PF13692">
    <property type="entry name" value="Glyco_trans_1_4"/>
    <property type="match status" value="1"/>
</dbReference>
<keyword evidence="4" id="KW-1185">Reference proteome</keyword>
<accession>A0A498H0K4</accession>
<name>A0A498H0K4_9EURY</name>
<evidence type="ECO:0000313" key="3">
    <source>
        <dbReference type="EMBL" id="RXE55917.1"/>
    </source>
</evidence>
<dbReference type="Proteomes" id="UP000290932">
    <property type="component" value="Unassembled WGS sequence"/>
</dbReference>
<proteinExistence type="predicted"/>
<gene>
    <name evidence="3" type="ORF">ABH15_06835</name>
</gene>
<reference evidence="3 4" key="1">
    <citation type="journal article" date="2015" name="Int. J. Syst. Evol. Microbiol.">
        <title>Methanoculleus taiwanensis sp. nov., a methanogen isolated from deep marine sediment at the deformation front area near Taiwan.</title>
        <authorList>
            <person name="Weng C.Y."/>
            <person name="Chen S.C."/>
            <person name="Lai M.C."/>
            <person name="Wu S.Y."/>
            <person name="Lin S."/>
            <person name="Yang T.F."/>
            <person name="Chen P.C."/>
        </authorList>
    </citation>
    <scope>NUCLEOTIDE SEQUENCE [LARGE SCALE GENOMIC DNA]</scope>
    <source>
        <strain evidence="3 4">CYW4</strain>
    </source>
</reference>
<dbReference type="SUPFAM" id="SSF53756">
    <property type="entry name" value="UDP-Glycosyltransferase/glycogen phosphorylase"/>
    <property type="match status" value="1"/>
</dbReference>
<dbReference type="Gene3D" id="3.40.50.2000">
    <property type="entry name" value="Glycogen Phosphorylase B"/>
    <property type="match status" value="2"/>
</dbReference>